<evidence type="ECO:0000256" key="1">
    <source>
        <dbReference type="SAM" id="MobiDB-lite"/>
    </source>
</evidence>
<dbReference type="EMBL" id="KV426111">
    <property type="protein sequence ID" value="KZV87939.1"/>
    <property type="molecule type" value="Genomic_DNA"/>
</dbReference>
<name>A0A166A2D8_EXIGL</name>
<feature type="compositionally biased region" description="Low complexity" evidence="1">
    <location>
        <begin position="72"/>
        <end position="92"/>
    </location>
</feature>
<evidence type="ECO:0000313" key="2">
    <source>
        <dbReference type="EMBL" id="KZV87939.1"/>
    </source>
</evidence>
<dbReference type="Proteomes" id="UP000077266">
    <property type="component" value="Unassembled WGS sequence"/>
</dbReference>
<reference evidence="2 3" key="1">
    <citation type="journal article" date="2016" name="Mol. Biol. Evol.">
        <title>Comparative Genomics of Early-Diverging Mushroom-Forming Fungi Provides Insights into the Origins of Lignocellulose Decay Capabilities.</title>
        <authorList>
            <person name="Nagy L.G."/>
            <person name="Riley R."/>
            <person name="Tritt A."/>
            <person name="Adam C."/>
            <person name="Daum C."/>
            <person name="Floudas D."/>
            <person name="Sun H."/>
            <person name="Yadav J.S."/>
            <person name="Pangilinan J."/>
            <person name="Larsson K.H."/>
            <person name="Matsuura K."/>
            <person name="Barry K."/>
            <person name="Labutti K."/>
            <person name="Kuo R."/>
            <person name="Ohm R.A."/>
            <person name="Bhattacharya S.S."/>
            <person name="Shirouzu T."/>
            <person name="Yoshinaga Y."/>
            <person name="Martin F.M."/>
            <person name="Grigoriev I.V."/>
            <person name="Hibbett D.S."/>
        </authorList>
    </citation>
    <scope>NUCLEOTIDE SEQUENCE [LARGE SCALE GENOMIC DNA]</scope>
    <source>
        <strain evidence="2 3">HHB12029</strain>
    </source>
</reference>
<accession>A0A166A2D8</accession>
<organism evidence="2 3">
    <name type="scientific">Exidia glandulosa HHB12029</name>
    <dbReference type="NCBI Taxonomy" id="1314781"/>
    <lineage>
        <taxon>Eukaryota</taxon>
        <taxon>Fungi</taxon>
        <taxon>Dikarya</taxon>
        <taxon>Basidiomycota</taxon>
        <taxon>Agaricomycotina</taxon>
        <taxon>Agaricomycetes</taxon>
        <taxon>Auriculariales</taxon>
        <taxon>Exidiaceae</taxon>
        <taxon>Exidia</taxon>
    </lineage>
</organism>
<sequence length="122" mass="13373">MDPIFDVFADKSGFVLNQEMAKAALAEPTYPRVGLRKTFADPLVIFCDVDHPKRRPVAARPMLARSLPLQPSTSQTSTGSTTTKITTSTAPTTTSALSDWDFVVKPSHRESPAFRSLFGFRA</sequence>
<evidence type="ECO:0000313" key="3">
    <source>
        <dbReference type="Proteomes" id="UP000077266"/>
    </source>
</evidence>
<protein>
    <submittedName>
        <fullName evidence="2">Uncharacterized protein</fullName>
    </submittedName>
</protein>
<dbReference type="AlphaFoldDB" id="A0A166A2D8"/>
<feature type="region of interest" description="Disordered" evidence="1">
    <location>
        <begin position="61"/>
        <end position="92"/>
    </location>
</feature>
<gene>
    <name evidence="2" type="ORF">EXIGLDRAFT_192232</name>
</gene>
<dbReference type="InParanoid" id="A0A166A2D8"/>
<proteinExistence type="predicted"/>
<keyword evidence="3" id="KW-1185">Reference proteome</keyword>